<protein>
    <recommendedName>
        <fullName evidence="5">HTH lysR-type domain-containing protein</fullName>
    </recommendedName>
</protein>
<evidence type="ECO:0000256" key="4">
    <source>
        <dbReference type="ARBA" id="ARBA00023163"/>
    </source>
</evidence>
<dbReference type="GO" id="GO:0032993">
    <property type="term" value="C:protein-DNA complex"/>
    <property type="evidence" value="ECO:0007669"/>
    <property type="project" value="TreeGrafter"/>
</dbReference>
<dbReference type="CDD" id="cd05466">
    <property type="entry name" value="PBP2_LTTR_substrate"/>
    <property type="match status" value="1"/>
</dbReference>
<dbReference type="OrthoDB" id="9803735at2"/>
<dbReference type="PRINTS" id="PR00039">
    <property type="entry name" value="HTHLYSR"/>
</dbReference>
<dbReference type="EMBL" id="LRRQ01000103">
    <property type="protein sequence ID" value="OAM89167.1"/>
    <property type="molecule type" value="Genomic_DNA"/>
</dbReference>
<dbReference type="STRING" id="1184151.AW736_14520"/>
<dbReference type="SUPFAM" id="SSF53850">
    <property type="entry name" value="Periplasmic binding protein-like II"/>
    <property type="match status" value="1"/>
</dbReference>
<gene>
    <name evidence="6" type="ORF">AW736_14520</name>
</gene>
<dbReference type="Pfam" id="PF00126">
    <property type="entry name" value="HTH_1"/>
    <property type="match status" value="1"/>
</dbReference>
<evidence type="ECO:0000256" key="1">
    <source>
        <dbReference type="ARBA" id="ARBA00009437"/>
    </source>
</evidence>
<dbReference type="RefSeq" id="WP_068770896.1">
    <property type="nucleotide sequence ID" value="NZ_CP109796.1"/>
</dbReference>
<keyword evidence="3" id="KW-0238">DNA-binding</keyword>
<evidence type="ECO:0000256" key="2">
    <source>
        <dbReference type="ARBA" id="ARBA00023015"/>
    </source>
</evidence>
<dbReference type="Gene3D" id="1.10.10.10">
    <property type="entry name" value="Winged helix-like DNA-binding domain superfamily/Winged helix DNA-binding domain"/>
    <property type="match status" value="1"/>
</dbReference>
<dbReference type="AlphaFoldDB" id="A0A178IIU0"/>
<proteinExistence type="inferred from homology"/>
<dbReference type="FunFam" id="1.10.10.10:FF:000001">
    <property type="entry name" value="LysR family transcriptional regulator"/>
    <property type="match status" value="1"/>
</dbReference>
<organism evidence="6 7">
    <name type="scientific">Termitidicoccus mucosus</name>
    <dbReference type="NCBI Taxonomy" id="1184151"/>
    <lineage>
        <taxon>Bacteria</taxon>
        <taxon>Pseudomonadati</taxon>
        <taxon>Verrucomicrobiota</taxon>
        <taxon>Opitutia</taxon>
        <taxon>Opitutales</taxon>
        <taxon>Opitutaceae</taxon>
        <taxon>Termitidicoccus</taxon>
    </lineage>
</organism>
<dbReference type="InterPro" id="IPR005119">
    <property type="entry name" value="LysR_subst-bd"/>
</dbReference>
<dbReference type="PANTHER" id="PTHR30346:SF28">
    <property type="entry name" value="HTH-TYPE TRANSCRIPTIONAL REGULATOR CYNR"/>
    <property type="match status" value="1"/>
</dbReference>
<sequence length="307" mass="33898">MELQQLRYLVAVAETGNFTRAAERCFVTQPSLSQQIINLETELGHKLFHRLGRRAVPTETGEMFIGRARRILFEVETAAKEIQDSPSQERRITVGATPSIMPYWLPPLILEATGRFPGLVINTLENFHAPLLNAVVDGEVDLALISMPVDDHRVAAEVLFREPLLLVVAEGHPLASKPEVTAHDLADETFVLLGHSSSLASQIQRFCGDHDFEPRSGHHCAQIRTVKSLVAVGAGISILPKSARTSVDPVSLVYRKLSGRAPYREIALVRHLQRYQSHGANQFITLLRENVRALDAGKRETGGKAGK</sequence>
<dbReference type="GO" id="GO:0003700">
    <property type="term" value="F:DNA-binding transcription factor activity"/>
    <property type="evidence" value="ECO:0007669"/>
    <property type="project" value="InterPro"/>
</dbReference>
<dbReference type="Gene3D" id="3.40.190.290">
    <property type="match status" value="1"/>
</dbReference>
<accession>A0A178IIU0</accession>
<name>A0A178IIU0_9BACT</name>
<keyword evidence="4" id="KW-0804">Transcription</keyword>
<dbReference type="GO" id="GO:0003677">
    <property type="term" value="F:DNA binding"/>
    <property type="evidence" value="ECO:0007669"/>
    <property type="project" value="UniProtKB-KW"/>
</dbReference>
<keyword evidence="2" id="KW-0805">Transcription regulation</keyword>
<dbReference type="PANTHER" id="PTHR30346">
    <property type="entry name" value="TRANSCRIPTIONAL DUAL REGULATOR HCAR-RELATED"/>
    <property type="match status" value="1"/>
</dbReference>
<evidence type="ECO:0000313" key="6">
    <source>
        <dbReference type="EMBL" id="OAM89167.1"/>
    </source>
</evidence>
<evidence type="ECO:0000256" key="3">
    <source>
        <dbReference type="ARBA" id="ARBA00023125"/>
    </source>
</evidence>
<dbReference type="InterPro" id="IPR036390">
    <property type="entry name" value="WH_DNA-bd_sf"/>
</dbReference>
<reference evidence="6 7" key="1">
    <citation type="submission" date="2016-01" db="EMBL/GenBank/DDBJ databases">
        <title>High potential of lignocellulose degradation of a new Verrucomicrobia species.</title>
        <authorList>
            <person name="Wang Y."/>
            <person name="Shi Y."/>
            <person name="Qiu Z."/>
            <person name="Liu S."/>
            <person name="Yang H."/>
        </authorList>
    </citation>
    <scope>NUCLEOTIDE SEQUENCE [LARGE SCALE GENOMIC DNA]</scope>
    <source>
        <strain evidence="6 7">TSB47</strain>
    </source>
</reference>
<comment type="similarity">
    <text evidence="1">Belongs to the LysR transcriptional regulatory family.</text>
</comment>
<dbReference type="SUPFAM" id="SSF46785">
    <property type="entry name" value="Winged helix' DNA-binding domain"/>
    <property type="match status" value="1"/>
</dbReference>
<dbReference type="Proteomes" id="UP000078486">
    <property type="component" value="Unassembled WGS sequence"/>
</dbReference>
<evidence type="ECO:0000313" key="7">
    <source>
        <dbReference type="Proteomes" id="UP000078486"/>
    </source>
</evidence>
<feature type="domain" description="HTH lysR-type" evidence="5">
    <location>
        <begin position="1"/>
        <end position="58"/>
    </location>
</feature>
<keyword evidence="7" id="KW-1185">Reference proteome</keyword>
<dbReference type="InterPro" id="IPR036388">
    <property type="entry name" value="WH-like_DNA-bd_sf"/>
</dbReference>
<comment type="caution">
    <text evidence="6">The sequence shown here is derived from an EMBL/GenBank/DDBJ whole genome shotgun (WGS) entry which is preliminary data.</text>
</comment>
<dbReference type="PROSITE" id="PS50931">
    <property type="entry name" value="HTH_LYSR"/>
    <property type="match status" value="1"/>
</dbReference>
<evidence type="ECO:0000259" key="5">
    <source>
        <dbReference type="PROSITE" id="PS50931"/>
    </source>
</evidence>
<dbReference type="InterPro" id="IPR000847">
    <property type="entry name" value="LysR_HTH_N"/>
</dbReference>
<dbReference type="Pfam" id="PF03466">
    <property type="entry name" value="LysR_substrate"/>
    <property type="match status" value="1"/>
</dbReference>